<gene>
    <name evidence="2" type="ORF">RM779_10860</name>
</gene>
<evidence type="ECO:0000256" key="1">
    <source>
        <dbReference type="SAM" id="SignalP"/>
    </source>
</evidence>
<feature type="signal peptide" evidence="1">
    <location>
        <begin position="1"/>
        <end position="41"/>
    </location>
</feature>
<organism evidence="2 3">
    <name type="scientific">Streptomyces johnsoniae</name>
    <dbReference type="NCBI Taxonomy" id="3075532"/>
    <lineage>
        <taxon>Bacteria</taxon>
        <taxon>Bacillati</taxon>
        <taxon>Actinomycetota</taxon>
        <taxon>Actinomycetes</taxon>
        <taxon>Kitasatosporales</taxon>
        <taxon>Streptomycetaceae</taxon>
        <taxon>Streptomyces</taxon>
    </lineage>
</organism>
<sequence length="127" mass="13160">MSTRTEARTAVRPLRRRRTGLSAAIVTAAMASMVAASSSHAEPASEVPQTGEELIETLRGLLPETLEITESSGSGLDEGPDAYASLLAADGSGGTSLDLSFFRWATEGDFTGGAAHGPAPPVQRFRA</sequence>
<keyword evidence="3" id="KW-1185">Reference proteome</keyword>
<proteinExistence type="predicted"/>
<protein>
    <submittedName>
        <fullName evidence="2">Uncharacterized protein</fullName>
    </submittedName>
</protein>
<feature type="chain" id="PRO_5046825360" evidence="1">
    <location>
        <begin position="42"/>
        <end position="127"/>
    </location>
</feature>
<reference evidence="3" key="1">
    <citation type="submission" date="2023-07" db="EMBL/GenBank/DDBJ databases">
        <title>30 novel species of actinomycetes from the DSMZ collection.</title>
        <authorList>
            <person name="Nouioui I."/>
        </authorList>
    </citation>
    <scope>NUCLEOTIDE SEQUENCE [LARGE SCALE GENOMIC DNA]</scope>
    <source>
        <strain evidence="3">DSM 41886</strain>
    </source>
</reference>
<evidence type="ECO:0000313" key="2">
    <source>
        <dbReference type="EMBL" id="MDT0443092.1"/>
    </source>
</evidence>
<name>A0ABU2S2G8_9ACTN</name>
<dbReference type="Proteomes" id="UP001183615">
    <property type="component" value="Unassembled WGS sequence"/>
</dbReference>
<accession>A0ABU2S2G8</accession>
<dbReference type="EMBL" id="JAVREV010000005">
    <property type="protein sequence ID" value="MDT0443092.1"/>
    <property type="molecule type" value="Genomic_DNA"/>
</dbReference>
<keyword evidence="1" id="KW-0732">Signal</keyword>
<comment type="caution">
    <text evidence="2">The sequence shown here is derived from an EMBL/GenBank/DDBJ whole genome shotgun (WGS) entry which is preliminary data.</text>
</comment>
<evidence type="ECO:0000313" key="3">
    <source>
        <dbReference type="Proteomes" id="UP001183615"/>
    </source>
</evidence>
<dbReference type="RefSeq" id="WP_311617473.1">
    <property type="nucleotide sequence ID" value="NZ_JAVREV010000005.1"/>
</dbReference>